<reference evidence="1 2" key="1">
    <citation type="submission" date="2022-06" db="EMBL/GenBank/DDBJ databases">
        <title>Isolation of gut microbiota from human fecal samples.</title>
        <authorList>
            <person name="Pamer E.G."/>
            <person name="Barat B."/>
            <person name="Waligurski E."/>
            <person name="Medina S."/>
            <person name="Paddock L."/>
            <person name="Mostad J."/>
        </authorList>
    </citation>
    <scope>NUCLEOTIDE SEQUENCE [LARGE SCALE GENOMIC DNA]</scope>
    <source>
        <strain evidence="1 2">DFI.7.95</strain>
    </source>
</reference>
<keyword evidence="2" id="KW-1185">Reference proteome</keyword>
<accession>A0ABT1SA74</accession>
<protein>
    <submittedName>
        <fullName evidence="1">CD1871A family CXXC motif-containing protein</fullName>
    </submittedName>
</protein>
<dbReference type="InterPro" id="IPR047708">
    <property type="entry name" value="CD1871A-like"/>
</dbReference>
<comment type="caution">
    <text evidence="1">The sequence shown here is derived from an EMBL/GenBank/DDBJ whole genome shotgun (WGS) entry which is preliminary data.</text>
</comment>
<name>A0ABT1SA74_9FIRM</name>
<evidence type="ECO:0000313" key="1">
    <source>
        <dbReference type="EMBL" id="MCQ4923397.1"/>
    </source>
</evidence>
<sequence>MKDNLLRNIILIGSMGLIIVGVSKGEVTTVLTKAINICLECIGIG</sequence>
<dbReference type="NCBIfam" id="NF040920">
    <property type="entry name" value="CD1871A_fam"/>
    <property type="match status" value="1"/>
</dbReference>
<gene>
    <name evidence="1" type="ORF">NE686_09895</name>
</gene>
<proteinExistence type="predicted"/>
<organism evidence="1 2">
    <name type="scientific">Tissierella carlieri</name>
    <dbReference type="NCBI Taxonomy" id="689904"/>
    <lineage>
        <taxon>Bacteria</taxon>
        <taxon>Bacillati</taxon>
        <taxon>Bacillota</taxon>
        <taxon>Tissierellia</taxon>
        <taxon>Tissierellales</taxon>
        <taxon>Tissierellaceae</taxon>
        <taxon>Tissierella</taxon>
    </lineage>
</organism>
<dbReference type="EMBL" id="JANGAC010000006">
    <property type="protein sequence ID" value="MCQ4923397.1"/>
    <property type="molecule type" value="Genomic_DNA"/>
</dbReference>
<evidence type="ECO:0000313" key="2">
    <source>
        <dbReference type="Proteomes" id="UP001524478"/>
    </source>
</evidence>
<dbReference type="RefSeq" id="WP_216559894.1">
    <property type="nucleotide sequence ID" value="NZ_JAHLOH010000040.1"/>
</dbReference>
<dbReference type="Proteomes" id="UP001524478">
    <property type="component" value="Unassembled WGS sequence"/>
</dbReference>